<accession>A0AAV4UWB6</accession>
<dbReference type="AlphaFoldDB" id="A0AAV4UWB6"/>
<dbReference type="EMBL" id="BPLR01013591">
    <property type="protein sequence ID" value="GIY62192.1"/>
    <property type="molecule type" value="Genomic_DNA"/>
</dbReference>
<comment type="caution">
    <text evidence="1">The sequence shown here is derived from an EMBL/GenBank/DDBJ whole genome shotgun (WGS) entry which is preliminary data.</text>
</comment>
<gene>
    <name evidence="1" type="ORF">CEXT_576361</name>
</gene>
<organism evidence="1 2">
    <name type="scientific">Caerostris extrusa</name>
    <name type="common">Bark spider</name>
    <name type="synonym">Caerostris bankana</name>
    <dbReference type="NCBI Taxonomy" id="172846"/>
    <lineage>
        <taxon>Eukaryota</taxon>
        <taxon>Metazoa</taxon>
        <taxon>Ecdysozoa</taxon>
        <taxon>Arthropoda</taxon>
        <taxon>Chelicerata</taxon>
        <taxon>Arachnida</taxon>
        <taxon>Araneae</taxon>
        <taxon>Araneomorphae</taxon>
        <taxon>Entelegynae</taxon>
        <taxon>Araneoidea</taxon>
        <taxon>Araneidae</taxon>
        <taxon>Caerostris</taxon>
    </lineage>
</organism>
<evidence type="ECO:0000313" key="1">
    <source>
        <dbReference type="EMBL" id="GIY62192.1"/>
    </source>
</evidence>
<dbReference type="Proteomes" id="UP001054945">
    <property type="component" value="Unassembled WGS sequence"/>
</dbReference>
<reference evidence="1 2" key="1">
    <citation type="submission" date="2021-06" db="EMBL/GenBank/DDBJ databases">
        <title>Caerostris extrusa draft genome.</title>
        <authorList>
            <person name="Kono N."/>
            <person name="Arakawa K."/>
        </authorList>
    </citation>
    <scope>NUCLEOTIDE SEQUENCE [LARGE SCALE GENOMIC DNA]</scope>
</reference>
<name>A0AAV4UWB6_CAEEX</name>
<keyword evidence="2" id="KW-1185">Reference proteome</keyword>
<evidence type="ECO:0000313" key="2">
    <source>
        <dbReference type="Proteomes" id="UP001054945"/>
    </source>
</evidence>
<protein>
    <submittedName>
        <fullName evidence="1">Uncharacterized protein</fullName>
    </submittedName>
</protein>
<proteinExistence type="predicted"/>
<sequence length="90" mass="9722">MGVGGEGFVAPCQEIRPSETAVICTDEARQDKKIDRLFKGAVHKTTNHSKGEFVDKNDTINPLRMKTSTSGSPLSPENALAIYGYTLLPA</sequence>